<feature type="region of interest" description="Disordered" evidence="1">
    <location>
        <begin position="1"/>
        <end position="88"/>
    </location>
</feature>
<feature type="compositionally biased region" description="Basic and acidic residues" evidence="1">
    <location>
        <begin position="66"/>
        <end position="88"/>
    </location>
</feature>
<name>A0AAV3YMI3_9GAST</name>
<dbReference type="EMBL" id="BLXT01001161">
    <property type="protein sequence ID" value="GFN83346.1"/>
    <property type="molecule type" value="Genomic_DNA"/>
</dbReference>
<evidence type="ECO:0000313" key="2">
    <source>
        <dbReference type="EMBL" id="GFN83346.1"/>
    </source>
</evidence>
<proteinExistence type="predicted"/>
<evidence type="ECO:0000256" key="1">
    <source>
        <dbReference type="SAM" id="MobiDB-lite"/>
    </source>
</evidence>
<organism evidence="2 3">
    <name type="scientific">Plakobranchus ocellatus</name>
    <dbReference type="NCBI Taxonomy" id="259542"/>
    <lineage>
        <taxon>Eukaryota</taxon>
        <taxon>Metazoa</taxon>
        <taxon>Spiralia</taxon>
        <taxon>Lophotrochozoa</taxon>
        <taxon>Mollusca</taxon>
        <taxon>Gastropoda</taxon>
        <taxon>Heterobranchia</taxon>
        <taxon>Euthyneura</taxon>
        <taxon>Panpulmonata</taxon>
        <taxon>Sacoglossa</taxon>
        <taxon>Placobranchoidea</taxon>
        <taxon>Plakobranchidae</taxon>
        <taxon>Plakobranchus</taxon>
    </lineage>
</organism>
<gene>
    <name evidence="2" type="ORF">PoB_000985200</name>
</gene>
<comment type="caution">
    <text evidence="2">The sequence shown here is derived from an EMBL/GenBank/DDBJ whole genome shotgun (WGS) entry which is preliminary data.</text>
</comment>
<feature type="compositionally biased region" description="Basic and acidic residues" evidence="1">
    <location>
        <begin position="1"/>
        <end position="26"/>
    </location>
</feature>
<protein>
    <submittedName>
        <fullName evidence="2">Uncharacterized protein</fullName>
    </submittedName>
</protein>
<sequence length="88" mass="10682">MNIEKENFDTESDALERTSTELRTTHSNESFDGIEKDIHERELRRYRELRTRKRTSTAPRTTHSKKNFDGTKNYKPERELRRHRELCT</sequence>
<feature type="compositionally biased region" description="Basic and acidic residues" evidence="1">
    <location>
        <begin position="33"/>
        <end position="49"/>
    </location>
</feature>
<accession>A0AAV3YMI3</accession>
<reference evidence="2 3" key="1">
    <citation type="journal article" date="2021" name="Elife">
        <title>Chloroplast acquisition without the gene transfer in kleptoplastic sea slugs, Plakobranchus ocellatus.</title>
        <authorList>
            <person name="Maeda T."/>
            <person name="Takahashi S."/>
            <person name="Yoshida T."/>
            <person name="Shimamura S."/>
            <person name="Takaki Y."/>
            <person name="Nagai Y."/>
            <person name="Toyoda A."/>
            <person name="Suzuki Y."/>
            <person name="Arimoto A."/>
            <person name="Ishii H."/>
            <person name="Satoh N."/>
            <person name="Nishiyama T."/>
            <person name="Hasebe M."/>
            <person name="Maruyama T."/>
            <person name="Minagawa J."/>
            <person name="Obokata J."/>
            <person name="Shigenobu S."/>
        </authorList>
    </citation>
    <scope>NUCLEOTIDE SEQUENCE [LARGE SCALE GENOMIC DNA]</scope>
</reference>
<dbReference type="Proteomes" id="UP000735302">
    <property type="component" value="Unassembled WGS sequence"/>
</dbReference>
<keyword evidence="3" id="KW-1185">Reference proteome</keyword>
<dbReference type="AlphaFoldDB" id="A0AAV3YMI3"/>
<evidence type="ECO:0000313" key="3">
    <source>
        <dbReference type="Proteomes" id="UP000735302"/>
    </source>
</evidence>